<gene>
    <name evidence="3" type="ORF">RIF29_20979</name>
</gene>
<keyword evidence="1" id="KW-0802">TPR repeat</keyword>
<dbReference type="Pfam" id="PF13374">
    <property type="entry name" value="TPR_10"/>
    <property type="match status" value="1"/>
</dbReference>
<dbReference type="PANTHER" id="PTHR47459:SF1">
    <property type="entry name" value="KINESIN LIGHT CHAIN-RELATED"/>
    <property type="match status" value="1"/>
</dbReference>
<dbReference type="PROSITE" id="PS50005">
    <property type="entry name" value="TPR"/>
    <property type="match status" value="1"/>
</dbReference>
<dbReference type="PANTHER" id="PTHR47459">
    <property type="entry name" value="KINESIN LIGHT CHAIN-RELATED"/>
    <property type="match status" value="1"/>
</dbReference>
<feature type="region of interest" description="Disordered" evidence="2">
    <location>
        <begin position="697"/>
        <end position="737"/>
    </location>
</feature>
<evidence type="ECO:0000313" key="3">
    <source>
        <dbReference type="EMBL" id="KAK7268283.1"/>
    </source>
</evidence>
<dbReference type="Gene3D" id="1.25.40.10">
    <property type="entry name" value="Tetratricopeptide repeat domain"/>
    <property type="match status" value="3"/>
</dbReference>
<organism evidence="3 4">
    <name type="scientific">Crotalaria pallida</name>
    <name type="common">Smooth rattlebox</name>
    <name type="synonym">Crotalaria striata</name>
    <dbReference type="NCBI Taxonomy" id="3830"/>
    <lineage>
        <taxon>Eukaryota</taxon>
        <taxon>Viridiplantae</taxon>
        <taxon>Streptophyta</taxon>
        <taxon>Embryophyta</taxon>
        <taxon>Tracheophyta</taxon>
        <taxon>Spermatophyta</taxon>
        <taxon>Magnoliopsida</taxon>
        <taxon>eudicotyledons</taxon>
        <taxon>Gunneridae</taxon>
        <taxon>Pentapetalae</taxon>
        <taxon>rosids</taxon>
        <taxon>fabids</taxon>
        <taxon>Fabales</taxon>
        <taxon>Fabaceae</taxon>
        <taxon>Papilionoideae</taxon>
        <taxon>50 kb inversion clade</taxon>
        <taxon>genistoids sensu lato</taxon>
        <taxon>core genistoids</taxon>
        <taxon>Crotalarieae</taxon>
        <taxon>Crotalaria</taxon>
    </lineage>
</organism>
<dbReference type="EMBL" id="JAYWIO010000004">
    <property type="protein sequence ID" value="KAK7268283.1"/>
    <property type="molecule type" value="Genomic_DNA"/>
</dbReference>
<sequence length="737" mass="81730">MCKNQNQSNPAACSGFFRMDGGSFTRKFVCNLEACTMLMTELSGLFHGLEMATDMGLDCILSKTTALIVFPCHTFSSFSNEGGFSEGLTAPHETLRFTPLELERTSNKNNNMRKLSNSISLLSLLTRRTRNPPSSSSSTLLSKSFNTSSNHHASSFLTPPTTPSRFINTLIDKPSQIPSRQRRIQEKSHLEEAFESADTLEEMLAAFKRMEDAAFDESELGLATLKIGLKIDQQGDDPEKALSFANRALKALDRDNAPSLPVAMALQLMGSVNYGLKRFSDSLGYLNRANRVLGRLRDEGSAGVDDFGPVLHAVQLGLANVKTAMGRREEALENLKKCLEIKEMTFEEDGVELGKGNRDLAEAYVSVLNFKEGLPYCLKALEIHQKRLGQNSVEVAHDRKLLGIIYSGLEEHEKALEQNVLAQRILKNWNLNSDLLRAEIDSANMMIALGRYDEAVGTLQNVVQRTEKDSETRALVLVSMAKALCNLEKFADCKRCLEIALGTLDKREYISPVEVAEAYSEISMQYETMNEFETAISLLKRTLALLEKLPQEQHSEGSVSARIGWLLLLTGKVQQAIPYLESAAERLKDSFGAKHFGVGYIYNNLGAAYLELDRPQSAAQMFAVAKDIMDVSLGPHHVDTIEACQNLSKAYGEMGSYVLAIEFQQQVIDAWESHGASAEEELREARRLLEQLKRKARGASANELPMKALPFPHTHAASRSSEPDSESEISLHQSRTV</sequence>
<keyword evidence="4" id="KW-1185">Reference proteome</keyword>
<comment type="caution">
    <text evidence="3">The sequence shown here is derived from an EMBL/GenBank/DDBJ whole genome shotgun (WGS) entry which is preliminary data.</text>
</comment>
<feature type="compositionally biased region" description="Polar residues" evidence="2">
    <location>
        <begin position="728"/>
        <end position="737"/>
    </location>
</feature>
<feature type="repeat" description="TPR" evidence="1">
    <location>
        <begin position="516"/>
        <end position="549"/>
    </location>
</feature>
<dbReference type="Pfam" id="PF13424">
    <property type="entry name" value="TPR_12"/>
    <property type="match status" value="2"/>
</dbReference>
<evidence type="ECO:0000313" key="4">
    <source>
        <dbReference type="Proteomes" id="UP001372338"/>
    </source>
</evidence>
<accession>A0AAN9I5J4</accession>
<dbReference type="InterPro" id="IPR019734">
    <property type="entry name" value="TPR_rpt"/>
</dbReference>
<dbReference type="AlphaFoldDB" id="A0AAN9I5J4"/>
<proteinExistence type="predicted"/>
<reference evidence="3 4" key="1">
    <citation type="submission" date="2024-01" db="EMBL/GenBank/DDBJ databases">
        <title>The genomes of 5 underutilized Papilionoideae crops provide insights into root nodulation and disease resistanc.</title>
        <authorList>
            <person name="Yuan L."/>
        </authorList>
    </citation>
    <scope>NUCLEOTIDE SEQUENCE [LARGE SCALE GENOMIC DNA]</scope>
    <source>
        <strain evidence="3">ZHUSHIDOU_FW_LH</strain>
        <tissue evidence="3">Leaf</tissue>
    </source>
</reference>
<evidence type="ECO:0000256" key="1">
    <source>
        <dbReference type="PROSITE-ProRule" id="PRU00339"/>
    </source>
</evidence>
<name>A0AAN9I5J4_CROPI</name>
<evidence type="ECO:0000256" key="2">
    <source>
        <dbReference type="SAM" id="MobiDB-lite"/>
    </source>
</evidence>
<dbReference type="SMART" id="SM00028">
    <property type="entry name" value="TPR"/>
    <property type="match status" value="9"/>
</dbReference>
<dbReference type="Proteomes" id="UP001372338">
    <property type="component" value="Unassembled WGS sequence"/>
</dbReference>
<protein>
    <submittedName>
        <fullName evidence="3">Uncharacterized protein</fullName>
    </submittedName>
</protein>
<dbReference type="SUPFAM" id="SSF48452">
    <property type="entry name" value="TPR-like"/>
    <property type="match status" value="4"/>
</dbReference>
<dbReference type="InterPro" id="IPR011990">
    <property type="entry name" value="TPR-like_helical_dom_sf"/>
</dbReference>